<keyword evidence="3" id="KW-1185">Reference proteome</keyword>
<proteinExistence type="predicted"/>
<reference evidence="2" key="1">
    <citation type="journal article" date="2023" name="Nat. Commun.">
        <title>Diploid and tetraploid genomes of Acorus and the evolution of monocots.</title>
        <authorList>
            <person name="Ma L."/>
            <person name="Liu K.W."/>
            <person name="Li Z."/>
            <person name="Hsiao Y.Y."/>
            <person name="Qi Y."/>
            <person name="Fu T."/>
            <person name="Tang G.D."/>
            <person name="Zhang D."/>
            <person name="Sun W.H."/>
            <person name="Liu D.K."/>
            <person name="Li Y."/>
            <person name="Chen G.Z."/>
            <person name="Liu X.D."/>
            <person name="Liao X.Y."/>
            <person name="Jiang Y.T."/>
            <person name="Yu X."/>
            <person name="Hao Y."/>
            <person name="Huang J."/>
            <person name="Zhao X.W."/>
            <person name="Ke S."/>
            <person name="Chen Y.Y."/>
            <person name="Wu W.L."/>
            <person name="Hsu J.L."/>
            <person name="Lin Y.F."/>
            <person name="Huang M.D."/>
            <person name="Li C.Y."/>
            <person name="Huang L."/>
            <person name="Wang Z.W."/>
            <person name="Zhao X."/>
            <person name="Zhong W.Y."/>
            <person name="Peng D.H."/>
            <person name="Ahmad S."/>
            <person name="Lan S."/>
            <person name="Zhang J.S."/>
            <person name="Tsai W.C."/>
            <person name="Van de Peer Y."/>
            <person name="Liu Z.J."/>
        </authorList>
    </citation>
    <scope>NUCLEOTIDE SEQUENCE</scope>
    <source>
        <strain evidence="2">CP</strain>
    </source>
</reference>
<evidence type="ECO:0000313" key="2">
    <source>
        <dbReference type="EMBL" id="KAK1307963.1"/>
    </source>
</evidence>
<evidence type="ECO:0000256" key="1">
    <source>
        <dbReference type="SAM" id="MobiDB-lite"/>
    </source>
</evidence>
<organism evidence="2 3">
    <name type="scientific">Acorus calamus</name>
    <name type="common">Sweet flag</name>
    <dbReference type="NCBI Taxonomy" id="4465"/>
    <lineage>
        <taxon>Eukaryota</taxon>
        <taxon>Viridiplantae</taxon>
        <taxon>Streptophyta</taxon>
        <taxon>Embryophyta</taxon>
        <taxon>Tracheophyta</taxon>
        <taxon>Spermatophyta</taxon>
        <taxon>Magnoliopsida</taxon>
        <taxon>Liliopsida</taxon>
        <taxon>Acoraceae</taxon>
        <taxon>Acorus</taxon>
    </lineage>
</organism>
<sequence>MQQRNMGFPSQAITIGILIGLLVLSSSSHVDDIRGDARLLLPKLSSGGGLGLGEEKRSSTIGMGVSPPQPAGPVTGSCLNCPPHPPPPPAPSLQVPIVAAPPPPVD</sequence>
<reference evidence="2" key="2">
    <citation type="submission" date="2023-06" db="EMBL/GenBank/DDBJ databases">
        <authorList>
            <person name="Ma L."/>
            <person name="Liu K.-W."/>
            <person name="Li Z."/>
            <person name="Hsiao Y.-Y."/>
            <person name="Qi Y."/>
            <person name="Fu T."/>
            <person name="Tang G."/>
            <person name="Zhang D."/>
            <person name="Sun W.-H."/>
            <person name="Liu D.-K."/>
            <person name="Li Y."/>
            <person name="Chen G.-Z."/>
            <person name="Liu X.-D."/>
            <person name="Liao X.-Y."/>
            <person name="Jiang Y.-T."/>
            <person name="Yu X."/>
            <person name="Hao Y."/>
            <person name="Huang J."/>
            <person name="Zhao X.-W."/>
            <person name="Ke S."/>
            <person name="Chen Y.-Y."/>
            <person name="Wu W.-L."/>
            <person name="Hsu J.-L."/>
            <person name="Lin Y.-F."/>
            <person name="Huang M.-D."/>
            <person name="Li C.-Y."/>
            <person name="Huang L."/>
            <person name="Wang Z.-W."/>
            <person name="Zhao X."/>
            <person name="Zhong W.-Y."/>
            <person name="Peng D.-H."/>
            <person name="Ahmad S."/>
            <person name="Lan S."/>
            <person name="Zhang J.-S."/>
            <person name="Tsai W.-C."/>
            <person name="Van De Peer Y."/>
            <person name="Liu Z.-J."/>
        </authorList>
    </citation>
    <scope>NUCLEOTIDE SEQUENCE</scope>
    <source>
        <strain evidence="2">CP</strain>
        <tissue evidence="2">Leaves</tissue>
    </source>
</reference>
<dbReference type="Proteomes" id="UP001180020">
    <property type="component" value="Unassembled WGS sequence"/>
</dbReference>
<evidence type="ECO:0000313" key="3">
    <source>
        <dbReference type="Proteomes" id="UP001180020"/>
    </source>
</evidence>
<feature type="compositionally biased region" description="Pro residues" evidence="1">
    <location>
        <begin position="82"/>
        <end position="91"/>
    </location>
</feature>
<feature type="region of interest" description="Disordered" evidence="1">
    <location>
        <begin position="44"/>
        <end position="106"/>
    </location>
</feature>
<name>A0AAV9E2S3_ACOCL</name>
<gene>
    <name evidence="2" type="ORF">QJS10_CPA09g01790</name>
</gene>
<dbReference type="EMBL" id="JAUJYO010000009">
    <property type="protein sequence ID" value="KAK1307963.1"/>
    <property type="molecule type" value="Genomic_DNA"/>
</dbReference>
<protein>
    <submittedName>
        <fullName evidence="2">Uncharacterized protein</fullName>
    </submittedName>
</protein>
<accession>A0AAV9E2S3</accession>
<comment type="caution">
    <text evidence="2">The sequence shown here is derived from an EMBL/GenBank/DDBJ whole genome shotgun (WGS) entry which is preliminary data.</text>
</comment>
<dbReference type="AlphaFoldDB" id="A0AAV9E2S3"/>